<accession>A0AA36D7C6</accession>
<keyword evidence="1" id="KW-1133">Transmembrane helix</keyword>
<evidence type="ECO:0000256" key="1">
    <source>
        <dbReference type="SAM" id="Phobius"/>
    </source>
</evidence>
<reference evidence="3" key="1">
    <citation type="submission" date="2023-06" db="EMBL/GenBank/DDBJ databases">
        <authorList>
            <person name="Delattre M."/>
        </authorList>
    </citation>
    <scope>NUCLEOTIDE SEQUENCE</scope>
    <source>
        <strain evidence="3">AF72</strain>
    </source>
</reference>
<name>A0AA36D7C6_9BILA</name>
<sequence>MRYVAFCLLLFLGATRAQTGCDLPSILNTKHALIVGANGCIFSFEDARVEEGQCPKTLTSPLNSPSNCTLQNAQFHLLRGKSGNKRPRILAIGQSPSRHSSNLEVQMFEDDLSRPIKVEPFALTHRALNQTFENAKKISLYAEHVRWKYSLFDSFNQLLYILYGNGQVNCYLYNEYGGRSPFLNMMTFRADSKFTLRSNYIEDPYEQAVYYTEQNNGKMEVYKVPHKDLLIHLVRGNPGQVVASFEEERNIIAITSGVIFSRLATGEQVINQIGDLSDMAKKCDCEGTTYASAQASFLVIRDADYCMTVHEDGPMRAKCLEELNPVIEEGEPDSDWTWLVVLILVLCTMIVILMLLSILFWLRSRRSNRQYKAEVEKVRFLNDQAGLGPSSYYPNSSTGRVLDQSVDRWHVY</sequence>
<feature type="chain" id="PRO_5041243601" evidence="2">
    <location>
        <begin position="18"/>
        <end position="412"/>
    </location>
</feature>
<proteinExistence type="predicted"/>
<feature type="signal peptide" evidence="2">
    <location>
        <begin position="1"/>
        <end position="17"/>
    </location>
</feature>
<evidence type="ECO:0000313" key="3">
    <source>
        <dbReference type="EMBL" id="CAJ0581440.1"/>
    </source>
</evidence>
<keyword evidence="2" id="KW-0732">Signal</keyword>
<keyword evidence="1" id="KW-0472">Membrane</keyword>
<comment type="caution">
    <text evidence="3">The sequence shown here is derived from an EMBL/GenBank/DDBJ whole genome shotgun (WGS) entry which is preliminary data.</text>
</comment>
<protein>
    <submittedName>
        <fullName evidence="3">Uncharacterized protein</fullName>
    </submittedName>
</protein>
<keyword evidence="4" id="KW-1185">Reference proteome</keyword>
<keyword evidence="1" id="KW-0812">Transmembrane</keyword>
<dbReference type="AlphaFoldDB" id="A0AA36D7C6"/>
<evidence type="ECO:0000256" key="2">
    <source>
        <dbReference type="SAM" id="SignalP"/>
    </source>
</evidence>
<dbReference type="Proteomes" id="UP001177023">
    <property type="component" value="Unassembled WGS sequence"/>
</dbReference>
<evidence type="ECO:0000313" key="4">
    <source>
        <dbReference type="Proteomes" id="UP001177023"/>
    </source>
</evidence>
<feature type="non-terminal residue" evidence="3">
    <location>
        <position position="1"/>
    </location>
</feature>
<feature type="transmembrane region" description="Helical" evidence="1">
    <location>
        <begin position="336"/>
        <end position="362"/>
    </location>
</feature>
<organism evidence="3 4">
    <name type="scientific">Mesorhabditis spiculigera</name>
    <dbReference type="NCBI Taxonomy" id="96644"/>
    <lineage>
        <taxon>Eukaryota</taxon>
        <taxon>Metazoa</taxon>
        <taxon>Ecdysozoa</taxon>
        <taxon>Nematoda</taxon>
        <taxon>Chromadorea</taxon>
        <taxon>Rhabditida</taxon>
        <taxon>Rhabditina</taxon>
        <taxon>Rhabditomorpha</taxon>
        <taxon>Rhabditoidea</taxon>
        <taxon>Rhabditidae</taxon>
        <taxon>Mesorhabditinae</taxon>
        <taxon>Mesorhabditis</taxon>
    </lineage>
</organism>
<gene>
    <name evidence="3" type="ORF">MSPICULIGERA_LOCUS19600</name>
</gene>
<dbReference type="EMBL" id="CATQJA010002663">
    <property type="protein sequence ID" value="CAJ0581440.1"/>
    <property type="molecule type" value="Genomic_DNA"/>
</dbReference>